<feature type="transmembrane region" description="Helical" evidence="1">
    <location>
        <begin position="75"/>
        <end position="95"/>
    </location>
</feature>
<dbReference type="OrthoDB" id="5878290at2"/>
<keyword evidence="3" id="KW-1185">Reference proteome</keyword>
<evidence type="ECO:0000313" key="2">
    <source>
        <dbReference type="EMBL" id="KIN09344.1"/>
    </source>
</evidence>
<protein>
    <submittedName>
        <fullName evidence="2">Uncharacterized protein</fullName>
    </submittedName>
</protein>
<accession>A0A0C3DDA7</accession>
<keyword evidence="1" id="KW-1133">Transmembrane helix</keyword>
<dbReference type="InterPro" id="IPR045644">
    <property type="entry name" value="DUF6404"/>
</dbReference>
<feature type="transmembrane region" description="Helical" evidence="1">
    <location>
        <begin position="47"/>
        <end position="69"/>
    </location>
</feature>
<dbReference type="Pfam" id="PF19942">
    <property type="entry name" value="DUF6404"/>
    <property type="match status" value="1"/>
</dbReference>
<dbReference type="Proteomes" id="UP000031977">
    <property type="component" value="Unassembled WGS sequence"/>
</dbReference>
<keyword evidence="1" id="KW-0812">Transmembrane</keyword>
<comment type="caution">
    <text evidence="2">The sequence shown here is derived from an EMBL/GenBank/DDBJ whole genome shotgun (WGS) entry which is preliminary data.</text>
</comment>
<evidence type="ECO:0000313" key="3">
    <source>
        <dbReference type="Proteomes" id="UP000031977"/>
    </source>
</evidence>
<reference evidence="2 3" key="1">
    <citation type="submission" date="2015-01" db="EMBL/GenBank/DDBJ databases">
        <title>Draft genome of Vibrio mytili type strain CAIM 528.</title>
        <authorList>
            <person name="Gonzalez-Castillo A."/>
            <person name="Gomez-Gil B."/>
            <person name="Enciso-Ibarra J."/>
        </authorList>
    </citation>
    <scope>NUCLEOTIDE SEQUENCE [LARGE SCALE GENOMIC DNA]</scope>
    <source>
        <strain evidence="2 3">CAIM 528</strain>
    </source>
</reference>
<name>A0A0C3DDA7_9VIBR</name>
<evidence type="ECO:0000256" key="1">
    <source>
        <dbReference type="SAM" id="Phobius"/>
    </source>
</evidence>
<gene>
    <name evidence="2" type="ORF">SU60_20050</name>
</gene>
<organism evidence="2 3">
    <name type="scientific">Vibrio mytili</name>
    <dbReference type="NCBI Taxonomy" id="50718"/>
    <lineage>
        <taxon>Bacteria</taxon>
        <taxon>Pseudomonadati</taxon>
        <taxon>Pseudomonadota</taxon>
        <taxon>Gammaproteobacteria</taxon>
        <taxon>Vibrionales</taxon>
        <taxon>Vibrionaceae</taxon>
        <taxon>Vibrio</taxon>
    </lineage>
</organism>
<proteinExistence type="predicted"/>
<dbReference type="EMBL" id="JXOK01000082">
    <property type="protein sequence ID" value="KIN09344.1"/>
    <property type="molecule type" value="Genomic_DNA"/>
</dbReference>
<sequence>MNKLEFIQLHLIEKGVPADLTGPNLFIWSKHKDSTSMPLVFQSLTKVILVGGVFMGLVWGAMMWIMWWHSEPERWSNYLVSSVFFGIGMGLITAFRIYRARKRLGTDDWESWCERNY</sequence>
<keyword evidence="1" id="KW-0472">Membrane</keyword>
<dbReference type="AlphaFoldDB" id="A0A0C3DDA7"/>